<dbReference type="KEGG" id="nik:F5I99_03610"/>
<dbReference type="Proteomes" id="UP000325606">
    <property type="component" value="Chromosome"/>
</dbReference>
<evidence type="ECO:0000259" key="2">
    <source>
        <dbReference type="Pfam" id="PF18810"/>
    </source>
</evidence>
<evidence type="ECO:0000313" key="4">
    <source>
        <dbReference type="Proteomes" id="UP000325606"/>
    </source>
</evidence>
<organism evidence="3 4">
    <name type="scientific">Nitrincola iocasae</name>
    <dbReference type="NCBI Taxonomy" id="2614693"/>
    <lineage>
        <taxon>Bacteria</taxon>
        <taxon>Pseudomonadati</taxon>
        <taxon>Pseudomonadota</taxon>
        <taxon>Gammaproteobacteria</taxon>
        <taxon>Oceanospirillales</taxon>
        <taxon>Oceanospirillaceae</taxon>
        <taxon>Nitrincola</taxon>
    </lineage>
</organism>
<keyword evidence="4" id="KW-1185">Reference proteome</keyword>
<gene>
    <name evidence="3" type="ORF">F5I99_03610</name>
</gene>
<name>A0A5J6LBJ7_9GAMM</name>
<evidence type="ECO:0000313" key="3">
    <source>
        <dbReference type="EMBL" id="QEW05648.1"/>
    </source>
</evidence>
<dbReference type="EMBL" id="CP044222">
    <property type="protein sequence ID" value="QEW05648.1"/>
    <property type="molecule type" value="Genomic_DNA"/>
</dbReference>
<accession>A0A5J6LBJ7</accession>
<dbReference type="Pfam" id="PF04233">
    <property type="entry name" value="Phage_Mu_F"/>
    <property type="match status" value="1"/>
</dbReference>
<dbReference type="Pfam" id="PF18810">
    <property type="entry name" value="PBECR2"/>
    <property type="match status" value="1"/>
</dbReference>
<protein>
    <recommendedName>
        <fullName evidence="5">Phage head morphogenesis domain-containing protein</fullName>
    </recommendedName>
</protein>
<evidence type="ECO:0000259" key="1">
    <source>
        <dbReference type="Pfam" id="PF04233"/>
    </source>
</evidence>
<dbReference type="AlphaFoldDB" id="A0A5J6LBJ7"/>
<feature type="domain" description="Phage head morphogenesis" evidence="1">
    <location>
        <begin position="53"/>
        <end position="168"/>
    </location>
</feature>
<dbReference type="InterPro" id="IPR041110">
    <property type="entry name" value="PBECR2"/>
</dbReference>
<reference evidence="3 4" key="1">
    <citation type="submission" date="2019-09" db="EMBL/GenBank/DDBJ databases">
        <title>Nitrincola iocasae sp. nov., a bacterium isolated from the sediment collected at a cold seep field in South China Sea.</title>
        <authorList>
            <person name="Zhang H."/>
            <person name="Wang H."/>
            <person name="Li C."/>
        </authorList>
    </citation>
    <scope>NUCLEOTIDE SEQUENCE [LARGE SCALE GENOMIC DNA]</scope>
    <source>
        <strain evidence="3 4">KXZD1103</strain>
    </source>
</reference>
<evidence type="ECO:0008006" key="5">
    <source>
        <dbReference type="Google" id="ProtNLM"/>
    </source>
</evidence>
<proteinExistence type="predicted"/>
<dbReference type="RefSeq" id="WP_151053692.1">
    <property type="nucleotide sequence ID" value="NZ_CP044222.1"/>
</dbReference>
<feature type="domain" description="Phage-Barnase-EndoU-ColicinE5/D-RelE like nuclease 2" evidence="2">
    <location>
        <begin position="279"/>
        <end position="420"/>
    </location>
</feature>
<dbReference type="InterPro" id="IPR006528">
    <property type="entry name" value="Phage_head_morphogenesis_dom"/>
</dbReference>
<sequence length="424" mass="49015">MPRYGSRPFKEAIDYFNQKLPLPTTGFQDVYGQQHDHAFMVAGANRMSIVEGFATAVQAAIEKGETLQDFRKRFDEIVSTEGWDYNGSRGWRSRLIYETNIRQAYNAGREAQMDDPEFRDRFPYSEYGHSGAENFRPEHKAWDGLVLPSDDPSWAWRSPSNGYGCKCKKFPRSRRWLQRTGRSVDTAPATEYREFVDKRTGEVRQIPKGIDPGFEHTPGRSWLRNQTMTATDWQDAVKRGGVDTIPYGPAAKPTMPKETPISNTLLMDDDLPPERYVNAFLEEFGVTGPVIYRDVTGEPIAINDYLFRDTLGNYKIDKDGMRHRYMRLLARTITQPDEVWSLLEPDLSTPGKYRIKRRYLKRWMIEEDGQEVHGFSAFEYGQGVWSGNTAFTPGRRRGSEKVPARQSYMESMREGVLLYRREED</sequence>